<sequence length="99" mass="11340">MSQPLDPENMQSLLTHDRRYQRAAAVLNGQWQVVMAEETLPYRQRITRDDLQFARALLASGSLTSRFSFDSYAGVQAIRQHYGNLLSPAAQTWLVHDYV</sequence>
<name>A0A3R8J7D7_9LACO</name>
<reference evidence="1 2" key="1">
    <citation type="submission" date="2018-08" db="EMBL/GenBank/DDBJ databases">
        <title>Genome Lactobacillus garii FI11369.</title>
        <authorList>
            <person name="Diaz M."/>
            <person name="Narbad A."/>
        </authorList>
    </citation>
    <scope>NUCLEOTIDE SEQUENCE [LARGE SCALE GENOMIC DNA]</scope>
    <source>
        <strain evidence="1 2">FI11369</strain>
    </source>
</reference>
<evidence type="ECO:0000313" key="1">
    <source>
        <dbReference type="EMBL" id="RRK10257.1"/>
    </source>
</evidence>
<comment type="caution">
    <text evidence="1">The sequence shown here is derived from an EMBL/GenBank/DDBJ whole genome shotgun (WGS) entry which is preliminary data.</text>
</comment>
<organism evidence="1 2">
    <name type="scientific">Lactiplantibacillus garii</name>
    <dbReference type="NCBI Taxonomy" id="2306423"/>
    <lineage>
        <taxon>Bacteria</taxon>
        <taxon>Bacillati</taxon>
        <taxon>Bacillota</taxon>
        <taxon>Bacilli</taxon>
        <taxon>Lactobacillales</taxon>
        <taxon>Lactobacillaceae</taxon>
        <taxon>Lactiplantibacillus</taxon>
    </lineage>
</organism>
<dbReference type="RefSeq" id="WP_125072488.1">
    <property type="nucleotide sequence ID" value="NZ_QWZQ01000025.1"/>
</dbReference>
<protein>
    <submittedName>
        <fullName evidence="1">Uncharacterized protein</fullName>
    </submittedName>
</protein>
<dbReference type="AlphaFoldDB" id="A0A3R8J7D7"/>
<evidence type="ECO:0000313" key="2">
    <source>
        <dbReference type="Proteomes" id="UP000283633"/>
    </source>
</evidence>
<gene>
    <name evidence="1" type="ORF">D1831_08460</name>
</gene>
<keyword evidence="2" id="KW-1185">Reference proteome</keyword>
<dbReference type="Proteomes" id="UP000283633">
    <property type="component" value="Unassembled WGS sequence"/>
</dbReference>
<dbReference type="OrthoDB" id="2320152at2"/>
<accession>A0A3R8J7D7</accession>
<dbReference type="EMBL" id="QWZQ01000025">
    <property type="protein sequence ID" value="RRK10257.1"/>
    <property type="molecule type" value="Genomic_DNA"/>
</dbReference>
<proteinExistence type="predicted"/>